<evidence type="ECO:0000313" key="2">
    <source>
        <dbReference type="EMBL" id="TCM63315.1"/>
    </source>
</evidence>
<dbReference type="AlphaFoldDB" id="A0A4R1XN90"/>
<feature type="transmembrane region" description="Helical" evidence="1">
    <location>
        <begin position="166"/>
        <end position="186"/>
    </location>
</feature>
<protein>
    <submittedName>
        <fullName evidence="2">Uncharacterized protein</fullName>
    </submittedName>
</protein>
<dbReference type="Proteomes" id="UP000294963">
    <property type="component" value="Unassembled WGS sequence"/>
</dbReference>
<dbReference type="OrthoDB" id="6695471at2"/>
<keyword evidence="1" id="KW-0472">Membrane</keyword>
<accession>A0A4R1XN90</accession>
<organism evidence="2 3">
    <name type="scientific">Acinetobacter calcoaceticus</name>
    <dbReference type="NCBI Taxonomy" id="471"/>
    <lineage>
        <taxon>Bacteria</taxon>
        <taxon>Pseudomonadati</taxon>
        <taxon>Pseudomonadota</taxon>
        <taxon>Gammaproteobacteria</taxon>
        <taxon>Moraxellales</taxon>
        <taxon>Moraxellaceae</taxon>
        <taxon>Acinetobacter</taxon>
        <taxon>Acinetobacter calcoaceticus/baumannii complex</taxon>
    </lineage>
</organism>
<proteinExistence type="predicted"/>
<evidence type="ECO:0000256" key="1">
    <source>
        <dbReference type="SAM" id="Phobius"/>
    </source>
</evidence>
<keyword evidence="1" id="KW-1133">Transmembrane helix</keyword>
<reference evidence="2 3" key="1">
    <citation type="submission" date="2019-03" db="EMBL/GenBank/DDBJ databases">
        <title>Genomic analyses of the natural microbiome of Caenorhabditis elegans.</title>
        <authorList>
            <person name="Samuel B."/>
        </authorList>
    </citation>
    <scope>NUCLEOTIDE SEQUENCE [LARGE SCALE GENOMIC DNA]</scope>
    <source>
        <strain evidence="2 3">JUb89</strain>
    </source>
</reference>
<dbReference type="EMBL" id="SLVJ01000021">
    <property type="protein sequence ID" value="TCM63315.1"/>
    <property type="molecule type" value="Genomic_DNA"/>
</dbReference>
<name>A0A4R1XN90_ACICA</name>
<gene>
    <name evidence="2" type="ORF">EC844_12140</name>
</gene>
<sequence>MRPLSPPEREQVLTFIEKSQKILAIKYIRNLFNYGVSEAKRDVEQLMLDPEFEPAMAILDTSAGTDHYYKGIELDRHTQQIFIVAQDGEKSLIDQQHPGWHTIMMLLTQRQFSNEQDYLNQMRLIRNAEDLSLMQQEHHKQQTIKATQQQNYLFQVLQAQDKKNNLIIASSTVVIVVMCIMFVLSAH</sequence>
<comment type="caution">
    <text evidence="2">The sequence shown here is derived from an EMBL/GenBank/DDBJ whole genome shotgun (WGS) entry which is preliminary data.</text>
</comment>
<keyword evidence="1" id="KW-0812">Transmembrane</keyword>
<evidence type="ECO:0000313" key="3">
    <source>
        <dbReference type="Proteomes" id="UP000294963"/>
    </source>
</evidence>
<keyword evidence="3" id="KW-1185">Reference proteome</keyword>